<dbReference type="Gene3D" id="3.10.20.90">
    <property type="entry name" value="Phosphatidylinositol 3-kinase Catalytic Subunit, Chain A, domain 1"/>
    <property type="match status" value="1"/>
</dbReference>
<evidence type="ECO:0000313" key="2">
    <source>
        <dbReference type="EMBL" id="KAK7452162.1"/>
    </source>
</evidence>
<dbReference type="SUPFAM" id="SSF54236">
    <property type="entry name" value="Ubiquitin-like"/>
    <property type="match status" value="1"/>
</dbReference>
<dbReference type="Proteomes" id="UP001498398">
    <property type="component" value="Unassembled WGS sequence"/>
</dbReference>
<proteinExistence type="predicted"/>
<dbReference type="InterPro" id="IPR000626">
    <property type="entry name" value="Ubiquitin-like_dom"/>
</dbReference>
<dbReference type="Pfam" id="PF00240">
    <property type="entry name" value="ubiquitin"/>
    <property type="match status" value="1"/>
</dbReference>
<evidence type="ECO:0000313" key="3">
    <source>
        <dbReference type="Proteomes" id="UP001498398"/>
    </source>
</evidence>
<dbReference type="PRINTS" id="PR00348">
    <property type="entry name" value="UBIQUITIN"/>
</dbReference>
<evidence type="ECO:0000259" key="1">
    <source>
        <dbReference type="PROSITE" id="PS50053"/>
    </source>
</evidence>
<dbReference type="PROSITE" id="PS50053">
    <property type="entry name" value="UBIQUITIN_2"/>
    <property type="match status" value="1"/>
</dbReference>
<protein>
    <recommendedName>
        <fullName evidence="1">Ubiquitin-like domain-containing protein</fullName>
    </recommendedName>
</protein>
<sequence length="426" mass="48324">MPRASSSLSQSARGTASGKLLKIVYGNRRVVIQRLETFQATLEAVQKHFRLNPLASAVELILETRDLEICDGEAVEISEDCWELVKDELRVLELREQSLVPCPNLHPGFQGNGFQVFVRTLTGKTVTFQVDPLDTVLDLKSSIQDKEGIPLEQQRLIFSRKQLEDGKTLSSYSIRHGSTIHVVVRLRGDKPVIYLQSPKEMQVTVKLSLSSSWSFSAIYPMVSVISHEDGGQTLEWSVLTRKDGTLFHHHSGVDIAYLYWEALSNYHCLTPPPSPRIGSSQEHFDPAWPVLTKDDSVLLDVQKNLTSYIDKALLSLGLHVEARTSFITYWLPSFLKHQFIALRFVNQSAYERAAPLEVTPKPDVVTRIFMIFRGLPEEDIEEWTEALDRASEDVQRWQSIVGMDKNNAMDESLFRVLEWGGMEVKQ</sequence>
<dbReference type="InterPro" id="IPR029071">
    <property type="entry name" value="Ubiquitin-like_domsf"/>
</dbReference>
<dbReference type="EMBL" id="JBANRG010000029">
    <property type="protein sequence ID" value="KAK7452162.1"/>
    <property type="molecule type" value="Genomic_DNA"/>
</dbReference>
<dbReference type="PANTHER" id="PTHR10666">
    <property type="entry name" value="UBIQUITIN"/>
    <property type="match status" value="1"/>
</dbReference>
<name>A0ABR1JB24_9AGAR</name>
<dbReference type="InterPro" id="IPR050158">
    <property type="entry name" value="Ubiquitin_ubiquitin-like"/>
</dbReference>
<reference evidence="2 3" key="1">
    <citation type="submission" date="2024-01" db="EMBL/GenBank/DDBJ databases">
        <title>A draft genome for the cacao thread blight pathogen Marasmiellus scandens.</title>
        <authorList>
            <person name="Baruah I.K."/>
            <person name="Leung J."/>
            <person name="Bukari Y."/>
            <person name="Amoako-Attah I."/>
            <person name="Meinhardt L.W."/>
            <person name="Bailey B.A."/>
            <person name="Cohen S.P."/>
        </authorList>
    </citation>
    <scope>NUCLEOTIDE SEQUENCE [LARGE SCALE GENOMIC DNA]</scope>
    <source>
        <strain evidence="2 3">GH-19</strain>
    </source>
</reference>
<dbReference type="SMART" id="SM00213">
    <property type="entry name" value="UBQ"/>
    <property type="match status" value="1"/>
</dbReference>
<organism evidence="2 3">
    <name type="scientific">Marasmiellus scandens</name>
    <dbReference type="NCBI Taxonomy" id="2682957"/>
    <lineage>
        <taxon>Eukaryota</taxon>
        <taxon>Fungi</taxon>
        <taxon>Dikarya</taxon>
        <taxon>Basidiomycota</taxon>
        <taxon>Agaricomycotina</taxon>
        <taxon>Agaricomycetes</taxon>
        <taxon>Agaricomycetidae</taxon>
        <taxon>Agaricales</taxon>
        <taxon>Marasmiineae</taxon>
        <taxon>Omphalotaceae</taxon>
        <taxon>Marasmiellus</taxon>
    </lineage>
</organism>
<gene>
    <name evidence="2" type="ORF">VKT23_020790</name>
</gene>
<comment type="caution">
    <text evidence="2">The sequence shown here is derived from an EMBL/GenBank/DDBJ whole genome shotgun (WGS) entry which is preliminary data.</text>
</comment>
<keyword evidence="3" id="KW-1185">Reference proteome</keyword>
<dbReference type="InterPro" id="IPR019956">
    <property type="entry name" value="Ubiquitin_dom"/>
</dbReference>
<accession>A0ABR1JB24</accession>
<feature type="domain" description="Ubiquitin-like" evidence="1">
    <location>
        <begin position="114"/>
        <end position="189"/>
    </location>
</feature>